<dbReference type="InterPro" id="IPR013766">
    <property type="entry name" value="Thioredoxin_domain"/>
</dbReference>
<keyword evidence="2" id="KW-0812">Transmembrane</keyword>
<keyword evidence="1" id="KW-1015">Disulfide bond</keyword>
<protein>
    <submittedName>
        <fullName evidence="4">Redoxin domain-containing protein</fullName>
    </submittedName>
</protein>
<accession>A0ABU9DJD4</accession>
<dbReference type="InterPro" id="IPR050553">
    <property type="entry name" value="Thioredoxin_ResA/DsbE_sf"/>
</dbReference>
<dbReference type="InterPro" id="IPR000866">
    <property type="entry name" value="AhpC/TSA"/>
</dbReference>
<dbReference type="PANTHER" id="PTHR42852:SF1">
    <property type="entry name" value="THIOREDOXIN-LIKE PROTEIN YNEN"/>
    <property type="match status" value="1"/>
</dbReference>
<dbReference type="CDD" id="cd02966">
    <property type="entry name" value="TlpA_like_family"/>
    <property type="match status" value="1"/>
</dbReference>
<gene>
    <name evidence="4" type="ORF">WMW72_09635</name>
</gene>
<evidence type="ECO:0000313" key="4">
    <source>
        <dbReference type="EMBL" id="MEK8128163.1"/>
    </source>
</evidence>
<dbReference type="SUPFAM" id="SSF52833">
    <property type="entry name" value="Thioredoxin-like"/>
    <property type="match status" value="1"/>
</dbReference>
<keyword evidence="5" id="KW-1185">Reference proteome</keyword>
<dbReference type="EMBL" id="JBBPCC010000005">
    <property type="protein sequence ID" value="MEK8128163.1"/>
    <property type="molecule type" value="Genomic_DNA"/>
</dbReference>
<name>A0ABU9DJD4_9BACL</name>
<dbReference type="PROSITE" id="PS51352">
    <property type="entry name" value="THIOREDOXIN_2"/>
    <property type="match status" value="1"/>
</dbReference>
<proteinExistence type="predicted"/>
<feature type="transmembrane region" description="Helical" evidence="2">
    <location>
        <begin position="6"/>
        <end position="24"/>
    </location>
</feature>
<sequence length="182" mass="20437">MTRKRTWNWIVAGLIIVLLGVTVYRNLAAGRERAEAIPADTAPEPGFASPPLRLQSLEGKEVSVGGPREKPLVLNYWASWCKPCEKELPDLQALYAKYGDRLDIYGVNATFQDEPELARRKAADLGLTFPILLDTDGTAVSRYKIITIPTSFLIGKDGRIAEIVHVMEREELEKKFVELLKR</sequence>
<dbReference type="Gene3D" id="3.40.30.10">
    <property type="entry name" value="Glutaredoxin"/>
    <property type="match status" value="1"/>
</dbReference>
<reference evidence="4 5" key="1">
    <citation type="submission" date="2024-04" db="EMBL/GenBank/DDBJ databases">
        <title>draft genome sequnece of Paenibacillus filicis.</title>
        <authorList>
            <person name="Kim D.-U."/>
        </authorList>
    </citation>
    <scope>NUCLEOTIDE SEQUENCE [LARGE SCALE GENOMIC DNA]</scope>
    <source>
        <strain evidence="4 5">KACC14197</strain>
    </source>
</reference>
<evidence type="ECO:0000259" key="3">
    <source>
        <dbReference type="PROSITE" id="PS51352"/>
    </source>
</evidence>
<dbReference type="PANTHER" id="PTHR42852">
    <property type="entry name" value="THIOL:DISULFIDE INTERCHANGE PROTEIN DSBE"/>
    <property type="match status" value="1"/>
</dbReference>
<dbReference type="Pfam" id="PF00578">
    <property type="entry name" value="AhpC-TSA"/>
    <property type="match status" value="1"/>
</dbReference>
<dbReference type="Proteomes" id="UP001469365">
    <property type="component" value="Unassembled WGS sequence"/>
</dbReference>
<dbReference type="RefSeq" id="WP_341415232.1">
    <property type="nucleotide sequence ID" value="NZ_JBBPCC010000005.1"/>
</dbReference>
<keyword evidence="2" id="KW-1133">Transmembrane helix</keyword>
<comment type="caution">
    <text evidence="4">The sequence shown here is derived from an EMBL/GenBank/DDBJ whole genome shotgun (WGS) entry which is preliminary data.</text>
</comment>
<dbReference type="InterPro" id="IPR036249">
    <property type="entry name" value="Thioredoxin-like_sf"/>
</dbReference>
<evidence type="ECO:0000313" key="5">
    <source>
        <dbReference type="Proteomes" id="UP001469365"/>
    </source>
</evidence>
<organism evidence="4 5">
    <name type="scientific">Paenibacillus filicis</name>
    <dbReference type="NCBI Taxonomy" id="669464"/>
    <lineage>
        <taxon>Bacteria</taxon>
        <taxon>Bacillati</taxon>
        <taxon>Bacillota</taxon>
        <taxon>Bacilli</taxon>
        <taxon>Bacillales</taxon>
        <taxon>Paenibacillaceae</taxon>
        <taxon>Paenibacillus</taxon>
    </lineage>
</organism>
<keyword evidence="2" id="KW-0472">Membrane</keyword>
<evidence type="ECO:0000256" key="2">
    <source>
        <dbReference type="SAM" id="Phobius"/>
    </source>
</evidence>
<feature type="domain" description="Thioredoxin" evidence="3">
    <location>
        <begin position="43"/>
        <end position="181"/>
    </location>
</feature>
<evidence type="ECO:0000256" key="1">
    <source>
        <dbReference type="ARBA" id="ARBA00023157"/>
    </source>
</evidence>